<name>A0ACB7TP97_HYAAI</name>
<organism evidence="1 2">
    <name type="scientific">Hyalomma asiaticum</name>
    <name type="common">Tick</name>
    <dbReference type="NCBI Taxonomy" id="266040"/>
    <lineage>
        <taxon>Eukaryota</taxon>
        <taxon>Metazoa</taxon>
        <taxon>Ecdysozoa</taxon>
        <taxon>Arthropoda</taxon>
        <taxon>Chelicerata</taxon>
        <taxon>Arachnida</taxon>
        <taxon>Acari</taxon>
        <taxon>Parasitiformes</taxon>
        <taxon>Ixodida</taxon>
        <taxon>Ixodoidea</taxon>
        <taxon>Ixodidae</taxon>
        <taxon>Hyalomminae</taxon>
        <taxon>Hyalomma</taxon>
    </lineage>
</organism>
<protein>
    <submittedName>
        <fullName evidence="1">Uncharacterized protein</fullName>
    </submittedName>
</protein>
<reference evidence="1" key="1">
    <citation type="submission" date="2020-05" db="EMBL/GenBank/DDBJ databases">
        <title>Large-scale comparative analyses of tick genomes elucidate their genetic diversity and vector capacities.</title>
        <authorList>
            <person name="Jia N."/>
            <person name="Wang J."/>
            <person name="Shi W."/>
            <person name="Du L."/>
            <person name="Sun Y."/>
            <person name="Zhan W."/>
            <person name="Jiang J."/>
            <person name="Wang Q."/>
            <person name="Zhang B."/>
            <person name="Ji P."/>
            <person name="Sakyi L.B."/>
            <person name="Cui X."/>
            <person name="Yuan T."/>
            <person name="Jiang B."/>
            <person name="Yang W."/>
            <person name="Lam T.T.-Y."/>
            <person name="Chang Q."/>
            <person name="Ding S."/>
            <person name="Wang X."/>
            <person name="Zhu J."/>
            <person name="Ruan X."/>
            <person name="Zhao L."/>
            <person name="Wei J."/>
            <person name="Que T."/>
            <person name="Du C."/>
            <person name="Cheng J."/>
            <person name="Dai P."/>
            <person name="Han X."/>
            <person name="Huang E."/>
            <person name="Gao Y."/>
            <person name="Liu J."/>
            <person name="Shao H."/>
            <person name="Ye R."/>
            <person name="Li L."/>
            <person name="Wei W."/>
            <person name="Wang X."/>
            <person name="Wang C."/>
            <person name="Yang T."/>
            <person name="Huo Q."/>
            <person name="Li W."/>
            <person name="Guo W."/>
            <person name="Chen H."/>
            <person name="Zhou L."/>
            <person name="Ni X."/>
            <person name="Tian J."/>
            <person name="Zhou Y."/>
            <person name="Sheng Y."/>
            <person name="Liu T."/>
            <person name="Pan Y."/>
            <person name="Xia L."/>
            <person name="Li J."/>
            <person name="Zhao F."/>
            <person name="Cao W."/>
        </authorList>
    </citation>
    <scope>NUCLEOTIDE SEQUENCE</scope>
    <source>
        <strain evidence="1">Hyas-2018</strain>
    </source>
</reference>
<comment type="caution">
    <text evidence="1">The sequence shown here is derived from an EMBL/GenBank/DDBJ whole genome shotgun (WGS) entry which is preliminary data.</text>
</comment>
<evidence type="ECO:0000313" key="2">
    <source>
        <dbReference type="Proteomes" id="UP000821845"/>
    </source>
</evidence>
<evidence type="ECO:0000313" key="1">
    <source>
        <dbReference type="EMBL" id="KAH6949006.1"/>
    </source>
</evidence>
<keyword evidence="2" id="KW-1185">Reference proteome</keyword>
<accession>A0ACB7TP97</accession>
<sequence length="70" mass="8616">MWTDDRKIAYMHVRYRTLFDEEWNLHAHVLFENSIPSEKKSRDNIRKELQCTWLQQRCLGQGYIRHRPGL</sequence>
<gene>
    <name evidence="1" type="ORF">HPB50_027444</name>
</gene>
<dbReference type="Proteomes" id="UP000821845">
    <property type="component" value="Chromosome 1"/>
</dbReference>
<proteinExistence type="predicted"/>
<dbReference type="EMBL" id="CM023481">
    <property type="protein sequence ID" value="KAH6949006.1"/>
    <property type="molecule type" value="Genomic_DNA"/>
</dbReference>